<organism evidence="2 3">
    <name type="scientific">Trichlorobacter thiogenes</name>
    <dbReference type="NCBI Taxonomy" id="115783"/>
    <lineage>
        <taxon>Bacteria</taxon>
        <taxon>Pseudomonadati</taxon>
        <taxon>Thermodesulfobacteriota</taxon>
        <taxon>Desulfuromonadia</taxon>
        <taxon>Geobacterales</taxon>
        <taxon>Geobacteraceae</taxon>
        <taxon>Trichlorobacter</taxon>
    </lineage>
</organism>
<evidence type="ECO:0000313" key="3">
    <source>
        <dbReference type="Proteomes" id="UP000190102"/>
    </source>
</evidence>
<feature type="signal peptide" evidence="1">
    <location>
        <begin position="1"/>
        <end position="23"/>
    </location>
</feature>
<reference evidence="3" key="1">
    <citation type="submission" date="2017-02" db="EMBL/GenBank/DDBJ databases">
        <authorList>
            <person name="Varghese N."/>
            <person name="Submissions S."/>
        </authorList>
    </citation>
    <scope>NUCLEOTIDE SEQUENCE [LARGE SCALE GENOMIC DNA]</scope>
    <source>
        <strain evidence="3">ATCC BAA-34</strain>
    </source>
</reference>
<feature type="chain" id="PRO_5013250528" evidence="1">
    <location>
        <begin position="24"/>
        <end position="142"/>
    </location>
</feature>
<dbReference type="STRING" id="115783.SAMN02745119_03291"/>
<dbReference type="AlphaFoldDB" id="A0A1T4S6B0"/>
<dbReference type="RefSeq" id="WP_078791541.1">
    <property type="nucleotide sequence ID" value="NZ_FUWR01000032.1"/>
</dbReference>
<name>A0A1T4S6B0_9BACT</name>
<keyword evidence="1" id="KW-0732">Signal</keyword>
<dbReference type="Proteomes" id="UP000190102">
    <property type="component" value="Unassembled WGS sequence"/>
</dbReference>
<proteinExistence type="predicted"/>
<evidence type="ECO:0000256" key="1">
    <source>
        <dbReference type="SAM" id="SignalP"/>
    </source>
</evidence>
<evidence type="ECO:0000313" key="2">
    <source>
        <dbReference type="EMBL" id="SKA23850.1"/>
    </source>
</evidence>
<keyword evidence="3" id="KW-1185">Reference proteome</keyword>
<accession>A0A1T4S6B0</accession>
<dbReference type="EMBL" id="FUWR01000032">
    <property type="protein sequence ID" value="SKA23850.1"/>
    <property type="molecule type" value="Genomic_DNA"/>
</dbReference>
<sequence>MSQLLRYLSMGLVLFTTIASVHAESLIPSEVESYLTQHNLKLTTKAEDAQKAGYILVMGTGKGPRHAAKRAATVAAQREIAALLAELPARHTTATKQVLKTPTHTKTTVSGKVKQASPVFSFYQAEQETSYLLMRKPLTNQR</sequence>
<protein>
    <submittedName>
        <fullName evidence="2">Uncharacterized protein</fullName>
    </submittedName>
</protein>
<gene>
    <name evidence="2" type="ORF">SAMN02745119_03291</name>
</gene>